<dbReference type="STRING" id="494026.PGLA_04860"/>
<dbReference type="Gene3D" id="3.40.30.10">
    <property type="entry name" value="Glutaredoxin"/>
    <property type="match status" value="1"/>
</dbReference>
<reference evidence="2 3" key="1">
    <citation type="submission" date="2016-03" db="EMBL/GenBank/DDBJ databases">
        <title>Draft genome sequence of Paenibacillus glacialis DSM 22343.</title>
        <authorList>
            <person name="Shin S.-K."/>
            <person name="Yi H."/>
        </authorList>
    </citation>
    <scope>NUCLEOTIDE SEQUENCE [LARGE SCALE GENOMIC DNA]</scope>
    <source>
        <strain evidence="2 3">DSM 22343</strain>
    </source>
</reference>
<dbReference type="Pfam" id="PF13462">
    <property type="entry name" value="Thioredoxin_4"/>
    <property type="match status" value="1"/>
</dbReference>
<organism evidence="2 3">
    <name type="scientific">Paenibacillus glacialis</name>
    <dbReference type="NCBI Taxonomy" id="494026"/>
    <lineage>
        <taxon>Bacteria</taxon>
        <taxon>Bacillati</taxon>
        <taxon>Bacillota</taxon>
        <taxon>Bacilli</taxon>
        <taxon>Bacillales</taxon>
        <taxon>Paenibacillaceae</taxon>
        <taxon>Paenibacillus</taxon>
    </lineage>
</organism>
<evidence type="ECO:0000259" key="1">
    <source>
        <dbReference type="Pfam" id="PF13462"/>
    </source>
</evidence>
<name>A0A168MJA1_9BACL</name>
<dbReference type="AlphaFoldDB" id="A0A168MJA1"/>
<sequence length="67" mass="7827">MIEFGDYKCPSCKAWSEHLYPQLMKEYVDTSKVKFAYINVLFHGEESELASLAVESVFDQDPEAFWK</sequence>
<dbReference type="InterPro" id="IPR012336">
    <property type="entry name" value="Thioredoxin-like_fold"/>
</dbReference>
<protein>
    <recommendedName>
        <fullName evidence="1">Thioredoxin-like fold domain-containing protein</fullName>
    </recommendedName>
</protein>
<dbReference type="InterPro" id="IPR036249">
    <property type="entry name" value="Thioredoxin-like_sf"/>
</dbReference>
<dbReference type="Proteomes" id="UP000076967">
    <property type="component" value="Unassembled WGS sequence"/>
</dbReference>
<proteinExistence type="predicted"/>
<dbReference type="EMBL" id="LVJH01000006">
    <property type="protein sequence ID" value="OAB44747.1"/>
    <property type="molecule type" value="Genomic_DNA"/>
</dbReference>
<feature type="domain" description="Thioredoxin-like fold" evidence="1">
    <location>
        <begin position="1"/>
        <end position="65"/>
    </location>
</feature>
<dbReference type="SUPFAM" id="SSF52833">
    <property type="entry name" value="Thioredoxin-like"/>
    <property type="match status" value="1"/>
</dbReference>
<comment type="caution">
    <text evidence="2">The sequence shown here is derived from an EMBL/GenBank/DDBJ whole genome shotgun (WGS) entry which is preliminary data.</text>
</comment>
<accession>A0A168MJA1</accession>
<evidence type="ECO:0000313" key="3">
    <source>
        <dbReference type="Proteomes" id="UP000076967"/>
    </source>
</evidence>
<keyword evidence="3" id="KW-1185">Reference proteome</keyword>
<evidence type="ECO:0000313" key="2">
    <source>
        <dbReference type="EMBL" id="OAB44747.1"/>
    </source>
</evidence>
<gene>
    <name evidence="2" type="ORF">PGLA_04860</name>
</gene>